<keyword evidence="2" id="KW-1185">Reference proteome</keyword>
<dbReference type="OrthoDB" id="6437744at2759"/>
<gene>
    <name evidence="1" type="ORF">TNCT_689471</name>
</gene>
<name>A0A8X6LT51_TRICU</name>
<evidence type="ECO:0000313" key="1">
    <source>
        <dbReference type="EMBL" id="GFR19717.1"/>
    </source>
</evidence>
<comment type="caution">
    <text evidence="1">The sequence shown here is derived from an EMBL/GenBank/DDBJ whole genome shotgun (WGS) entry which is preliminary data.</text>
</comment>
<dbReference type="AlphaFoldDB" id="A0A8X6LT51"/>
<evidence type="ECO:0000313" key="2">
    <source>
        <dbReference type="Proteomes" id="UP000887116"/>
    </source>
</evidence>
<protein>
    <submittedName>
        <fullName evidence="1">Uncharacterized protein</fullName>
    </submittedName>
</protein>
<proteinExistence type="predicted"/>
<reference evidence="1" key="1">
    <citation type="submission" date="2020-07" db="EMBL/GenBank/DDBJ databases">
        <title>Multicomponent nature underlies the extraordinary mechanical properties of spider dragline silk.</title>
        <authorList>
            <person name="Kono N."/>
            <person name="Nakamura H."/>
            <person name="Mori M."/>
            <person name="Yoshida Y."/>
            <person name="Ohtoshi R."/>
            <person name="Malay A.D."/>
            <person name="Moran D.A.P."/>
            <person name="Tomita M."/>
            <person name="Numata K."/>
            <person name="Arakawa K."/>
        </authorList>
    </citation>
    <scope>NUCLEOTIDE SEQUENCE</scope>
</reference>
<dbReference type="Proteomes" id="UP000887116">
    <property type="component" value="Unassembled WGS sequence"/>
</dbReference>
<accession>A0A8X6LT51</accession>
<sequence length="107" mass="12726">MNGKKSAPENKENRRELRDFNARQRLALSILYLNISTEYRSIIENVTDPAEAWKLLRNNFRSPITDFIICNYLANFSSAEYNKMKKWTFFLQVLKGYPINWKRSASR</sequence>
<organism evidence="1 2">
    <name type="scientific">Trichonephila clavata</name>
    <name type="common">Joro spider</name>
    <name type="synonym">Nephila clavata</name>
    <dbReference type="NCBI Taxonomy" id="2740835"/>
    <lineage>
        <taxon>Eukaryota</taxon>
        <taxon>Metazoa</taxon>
        <taxon>Ecdysozoa</taxon>
        <taxon>Arthropoda</taxon>
        <taxon>Chelicerata</taxon>
        <taxon>Arachnida</taxon>
        <taxon>Araneae</taxon>
        <taxon>Araneomorphae</taxon>
        <taxon>Entelegynae</taxon>
        <taxon>Araneoidea</taxon>
        <taxon>Nephilidae</taxon>
        <taxon>Trichonephila</taxon>
    </lineage>
</organism>
<dbReference type="EMBL" id="BMAO01017977">
    <property type="protein sequence ID" value="GFR19717.1"/>
    <property type="molecule type" value="Genomic_DNA"/>
</dbReference>